<dbReference type="InterPro" id="IPR011250">
    <property type="entry name" value="OMP/PagP_B-barrel"/>
</dbReference>
<keyword evidence="1" id="KW-0732">Signal</keyword>
<reference evidence="3" key="1">
    <citation type="journal article" date="2019" name="Int. J. Syst. Evol. Microbiol.">
        <title>The Global Catalogue of Microorganisms (GCM) 10K type strain sequencing project: providing services to taxonomists for standard genome sequencing and annotation.</title>
        <authorList>
            <consortium name="The Broad Institute Genomics Platform"/>
            <consortium name="The Broad Institute Genome Sequencing Center for Infectious Disease"/>
            <person name="Wu L."/>
            <person name="Ma J."/>
        </authorList>
    </citation>
    <scope>NUCLEOTIDE SEQUENCE [LARGE SCALE GENOMIC DNA]</scope>
    <source>
        <strain evidence="3">CCM 8681</strain>
    </source>
</reference>
<protein>
    <recommendedName>
        <fullName evidence="4">Outer membrane protein beta-barrel domain-containing protein</fullName>
    </recommendedName>
</protein>
<organism evidence="2 3">
    <name type="scientific">Winogradskyella haliclonae</name>
    <dbReference type="NCBI Taxonomy" id="2048558"/>
    <lineage>
        <taxon>Bacteria</taxon>
        <taxon>Pseudomonadati</taxon>
        <taxon>Bacteroidota</taxon>
        <taxon>Flavobacteriia</taxon>
        <taxon>Flavobacteriales</taxon>
        <taxon>Flavobacteriaceae</taxon>
        <taxon>Winogradskyella</taxon>
    </lineage>
</organism>
<dbReference type="SUPFAM" id="SSF56925">
    <property type="entry name" value="OMPA-like"/>
    <property type="match status" value="1"/>
</dbReference>
<feature type="chain" id="PRO_5047242423" description="Outer membrane protein beta-barrel domain-containing protein" evidence="1">
    <location>
        <begin position="25"/>
        <end position="218"/>
    </location>
</feature>
<evidence type="ECO:0000256" key="1">
    <source>
        <dbReference type="SAM" id="SignalP"/>
    </source>
</evidence>
<dbReference type="Proteomes" id="UP000624701">
    <property type="component" value="Unassembled WGS sequence"/>
</dbReference>
<evidence type="ECO:0000313" key="3">
    <source>
        <dbReference type="Proteomes" id="UP000624701"/>
    </source>
</evidence>
<name>A0ABQ2BWW1_9FLAO</name>
<comment type="caution">
    <text evidence="2">The sequence shown here is derived from an EMBL/GenBank/DDBJ whole genome shotgun (WGS) entry which is preliminary data.</text>
</comment>
<dbReference type="EMBL" id="BMDQ01000001">
    <property type="protein sequence ID" value="GGI56989.1"/>
    <property type="molecule type" value="Genomic_DNA"/>
</dbReference>
<dbReference type="RefSeq" id="WP_188373875.1">
    <property type="nucleotide sequence ID" value="NZ_BMDQ01000001.1"/>
</dbReference>
<keyword evidence="3" id="KW-1185">Reference proteome</keyword>
<proteinExistence type="predicted"/>
<feature type="signal peptide" evidence="1">
    <location>
        <begin position="1"/>
        <end position="24"/>
    </location>
</feature>
<sequence>MKFVKSSLLILTTLVCVYANSQIADSNSIAFRKGRWFTGLSGSISSTTIRINSLDQETSTNNYGINIQSGKFLKDRFLVGGRLQINRINTSGNVDQQTETLFIGPFSNYYFNVNKTGGLFITAAVGYTRYSNEVDFTQNLMTVNEFSEGSGLGSIFSLGYSYTITDNVAFDLGINVNLFWLDVEQESIPSNVKTNYSISSNDISLSFGFNILLDDFFF</sequence>
<accession>A0ABQ2BWW1</accession>
<evidence type="ECO:0000313" key="2">
    <source>
        <dbReference type="EMBL" id="GGI56989.1"/>
    </source>
</evidence>
<gene>
    <name evidence="2" type="ORF">GCM10011444_12980</name>
</gene>
<dbReference type="Pfam" id="PF04338">
    <property type="entry name" value="DUF481"/>
    <property type="match status" value="1"/>
</dbReference>
<evidence type="ECO:0008006" key="4">
    <source>
        <dbReference type="Google" id="ProtNLM"/>
    </source>
</evidence>
<dbReference type="Gene3D" id="2.40.160.20">
    <property type="match status" value="1"/>
</dbReference>
<dbReference type="InterPro" id="IPR007433">
    <property type="entry name" value="DUF481"/>
</dbReference>